<dbReference type="GO" id="GO:0016740">
    <property type="term" value="F:transferase activity"/>
    <property type="evidence" value="ECO:0007669"/>
    <property type="project" value="UniProtKB-KW"/>
</dbReference>
<keyword evidence="1" id="KW-0808">Transferase</keyword>
<keyword evidence="2" id="KW-1185">Reference proteome</keyword>
<dbReference type="AlphaFoldDB" id="A0A7Z0C304"/>
<evidence type="ECO:0000313" key="1">
    <source>
        <dbReference type="EMBL" id="NYI08544.1"/>
    </source>
</evidence>
<dbReference type="EMBL" id="JACBZI010000001">
    <property type="protein sequence ID" value="NYI08544.1"/>
    <property type="molecule type" value="Genomic_DNA"/>
</dbReference>
<dbReference type="RefSeq" id="WP_179529643.1">
    <property type="nucleotide sequence ID" value="NZ_BAAAPP010000002.1"/>
</dbReference>
<sequence>MFIAILYFAAAGAAAVGGAGAAGVLYDRGRQHAATSSREQDSRNLARLLQAEISLAQLRREAAEMGVDPDQVEAGYFALRDGSISLDEALTMLRGSR</sequence>
<protein>
    <submittedName>
        <fullName evidence="1">Acetyl-CoA carboxylase carboxyltransferase component</fullName>
    </submittedName>
</protein>
<evidence type="ECO:0000313" key="2">
    <source>
        <dbReference type="Proteomes" id="UP000537326"/>
    </source>
</evidence>
<comment type="caution">
    <text evidence="1">The sequence shown here is derived from an EMBL/GenBank/DDBJ whole genome shotgun (WGS) entry which is preliminary data.</text>
</comment>
<gene>
    <name evidence="1" type="ORF">BKA05_000059</name>
</gene>
<accession>A0A7Z0C304</accession>
<name>A0A7Z0C304_9ACTN</name>
<proteinExistence type="predicted"/>
<dbReference type="Proteomes" id="UP000537326">
    <property type="component" value="Unassembled WGS sequence"/>
</dbReference>
<reference evidence="1 2" key="1">
    <citation type="submission" date="2020-07" db="EMBL/GenBank/DDBJ databases">
        <title>Sequencing the genomes of 1000 actinobacteria strains.</title>
        <authorList>
            <person name="Klenk H.-P."/>
        </authorList>
    </citation>
    <scope>NUCLEOTIDE SEQUENCE [LARGE SCALE GENOMIC DNA]</scope>
    <source>
        <strain evidence="1 2">DSM 18248</strain>
    </source>
</reference>
<organism evidence="1 2">
    <name type="scientific">Nocardioides marinus</name>
    <dbReference type="NCBI Taxonomy" id="374514"/>
    <lineage>
        <taxon>Bacteria</taxon>
        <taxon>Bacillati</taxon>
        <taxon>Actinomycetota</taxon>
        <taxon>Actinomycetes</taxon>
        <taxon>Propionibacteriales</taxon>
        <taxon>Nocardioidaceae</taxon>
        <taxon>Nocardioides</taxon>
    </lineage>
</organism>